<organism evidence="16 17">
    <name type="scientific">Parahaliea mediterranea</name>
    <dbReference type="NCBI Taxonomy" id="651086"/>
    <lineage>
        <taxon>Bacteria</taxon>
        <taxon>Pseudomonadati</taxon>
        <taxon>Pseudomonadota</taxon>
        <taxon>Gammaproteobacteria</taxon>
        <taxon>Cellvibrionales</taxon>
        <taxon>Halieaceae</taxon>
        <taxon>Parahaliea</taxon>
    </lineage>
</organism>
<evidence type="ECO:0000256" key="2">
    <source>
        <dbReference type="ARBA" id="ARBA00022448"/>
    </source>
</evidence>
<dbReference type="RefSeq" id="WP_206560290.1">
    <property type="nucleotide sequence ID" value="NZ_JAFKCZ010000006.1"/>
</dbReference>
<dbReference type="PROSITE" id="PS52016">
    <property type="entry name" value="TONB_DEPENDENT_REC_3"/>
    <property type="match status" value="1"/>
</dbReference>
<keyword evidence="13" id="KW-0732">Signal</keyword>
<evidence type="ECO:0000256" key="9">
    <source>
        <dbReference type="ARBA" id="ARBA00023136"/>
    </source>
</evidence>
<evidence type="ECO:0000256" key="13">
    <source>
        <dbReference type="SAM" id="SignalP"/>
    </source>
</evidence>
<evidence type="ECO:0000256" key="8">
    <source>
        <dbReference type="ARBA" id="ARBA00023077"/>
    </source>
</evidence>
<evidence type="ECO:0000313" key="17">
    <source>
        <dbReference type="Proteomes" id="UP000664303"/>
    </source>
</evidence>
<evidence type="ECO:0000256" key="7">
    <source>
        <dbReference type="ARBA" id="ARBA00023065"/>
    </source>
</evidence>
<proteinExistence type="inferred from homology"/>
<comment type="similarity">
    <text evidence="11 12">Belongs to the TonB-dependent receptor family.</text>
</comment>
<evidence type="ECO:0000256" key="10">
    <source>
        <dbReference type="ARBA" id="ARBA00023237"/>
    </source>
</evidence>
<dbReference type="InterPro" id="IPR036942">
    <property type="entry name" value="Beta-barrel_TonB_sf"/>
</dbReference>
<dbReference type="SUPFAM" id="SSF56935">
    <property type="entry name" value="Porins"/>
    <property type="match status" value="1"/>
</dbReference>
<feature type="signal peptide" evidence="13">
    <location>
        <begin position="1"/>
        <end position="28"/>
    </location>
</feature>
<dbReference type="Pfam" id="PF00593">
    <property type="entry name" value="TonB_dep_Rec_b-barrel"/>
    <property type="match status" value="1"/>
</dbReference>
<comment type="caution">
    <text evidence="16">The sequence shown here is derived from an EMBL/GenBank/DDBJ whole genome shotgun (WGS) entry which is preliminary data.</text>
</comment>
<evidence type="ECO:0000259" key="15">
    <source>
        <dbReference type="Pfam" id="PF07715"/>
    </source>
</evidence>
<dbReference type="Pfam" id="PF07715">
    <property type="entry name" value="Plug"/>
    <property type="match status" value="1"/>
</dbReference>
<protein>
    <submittedName>
        <fullName evidence="16">TonB-dependent receptor</fullName>
    </submittedName>
</protein>
<evidence type="ECO:0000256" key="3">
    <source>
        <dbReference type="ARBA" id="ARBA00022452"/>
    </source>
</evidence>
<keyword evidence="6" id="KW-0408">Iron</keyword>
<dbReference type="GO" id="GO:0009279">
    <property type="term" value="C:cell outer membrane"/>
    <property type="evidence" value="ECO:0007669"/>
    <property type="project" value="UniProtKB-SubCell"/>
</dbReference>
<evidence type="ECO:0000313" key="16">
    <source>
        <dbReference type="EMBL" id="MBN7796848.1"/>
    </source>
</evidence>
<comment type="subcellular location">
    <subcellularLocation>
        <location evidence="1 11">Cell outer membrane</location>
        <topology evidence="1 11">Multi-pass membrane protein</topology>
    </subcellularLocation>
</comment>
<keyword evidence="7" id="KW-0406">Ion transport</keyword>
<dbReference type="EMBL" id="JAFKCZ010000006">
    <property type="protein sequence ID" value="MBN7796848.1"/>
    <property type="molecule type" value="Genomic_DNA"/>
</dbReference>
<keyword evidence="10 11" id="KW-0998">Cell outer membrane</keyword>
<dbReference type="AlphaFoldDB" id="A0A939IMB1"/>
<evidence type="ECO:0000256" key="6">
    <source>
        <dbReference type="ARBA" id="ARBA00023004"/>
    </source>
</evidence>
<keyword evidence="16" id="KW-0675">Receptor</keyword>
<dbReference type="PANTHER" id="PTHR32552">
    <property type="entry name" value="FERRICHROME IRON RECEPTOR-RELATED"/>
    <property type="match status" value="1"/>
</dbReference>
<keyword evidence="9 11" id="KW-0472">Membrane</keyword>
<evidence type="ECO:0000256" key="1">
    <source>
        <dbReference type="ARBA" id="ARBA00004571"/>
    </source>
</evidence>
<gene>
    <name evidence="16" type="ORF">JYP50_09610</name>
</gene>
<evidence type="ECO:0000259" key="14">
    <source>
        <dbReference type="Pfam" id="PF00593"/>
    </source>
</evidence>
<evidence type="ECO:0000256" key="12">
    <source>
        <dbReference type="RuleBase" id="RU003357"/>
    </source>
</evidence>
<keyword evidence="17" id="KW-1185">Reference proteome</keyword>
<keyword evidence="2 11" id="KW-0813">Transport</keyword>
<reference evidence="16" key="1">
    <citation type="submission" date="2021-02" db="EMBL/GenBank/DDBJ databases">
        <title>PHA producing bacteria isolated from coastal sediment in Guangdong, Shenzhen.</title>
        <authorList>
            <person name="Zheng W."/>
            <person name="Yu S."/>
            <person name="Huang Y."/>
        </authorList>
    </citation>
    <scope>NUCLEOTIDE SEQUENCE</scope>
    <source>
        <strain evidence="16">TN14-10</strain>
    </source>
</reference>
<feature type="domain" description="TonB-dependent receptor plug" evidence="15">
    <location>
        <begin position="50"/>
        <end position="159"/>
    </location>
</feature>
<dbReference type="Gene3D" id="2.40.170.20">
    <property type="entry name" value="TonB-dependent receptor, beta-barrel domain"/>
    <property type="match status" value="1"/>
</dbReference>
<feature type="domain" description="TonB-dependent receptor-like beta-barrel" evidence="14">
    <location>
        <begin position="269"/>
        <end position="693"/>
    </location>
</feature>
<dbReference type="PANTHER" id="PTHR32552:SF81">
    <property type="entry name" value="TONB-DEPENDENT OUTER MEMBRANE RECEPTOR"/>
    <property type="match status" value="1"/>
</dbReference>
<dbReference type="InterPro" id="IPR012910">
    <property type="entry name" value="Plug_dom"/>
</dbReference>
<sequence>MSNKTPIFRLQTAASVVALMGSLQSAQAAEGAPVLLEEVIVTAQKREQSAQDIPVSIFAITGQTMEERGVLALEDLRDQTAGLELVSTSPGKLSAAIRGVTSSDSSLDGTGAVGYYVDEVPISSYAGSLPEVAMWDAQHVEVLRGPQGTLFGEGSMAGTIRVISNKPDTTATYGRISTQYQSVDGGEGGWGLKGVANLPLSEQWAARLSFTHQDLGGWVDAPELNKSDTNTNESLDARLGLRYEGERATVDLAYLHHSIELGNTWGQTSPSRVEPSSVEVQPGSGIYFSPIRELSTLDDEYDIYNITVNYDFGEFSLVSASSYFDQDSEEQSDLSPNDIVFFGVPGVARSTETGGAEEFTQELRLQSNGDQRLDWLVGGFYKTSEREFSDAFYFSIPAWGFEEYTTLQPFIEREVWALFAEIDYAFDDNWSLQLGGRYYEDDIERYSIDDDSVVFGTVAGRSATVSGSSDHFSPKMTLTWQNDDLVFYATVANGFRSGGINEISSLYPQEVPDLVGPEELWAYELGAKSSLADGAVTLNAYVYHNSWDDIILGLTTSDALYAFRDNAGKAESTGGEVELTWAINEVWRWSVNSAYVESEIKDDVYDSFGGVVVQSGAAIANVPEFTAGTTLDARWPLVKNWEGSAVVTYAYRDKTYSDSPNTPRYQNDAYNMVNFRLGADRGDWAVFLYGRNLFNEEATTQRWSPGFDSQLVYSNYIQPRTLGVELQYNTF</sequence>
<accession>A0A939IMB1</accession>
<evidence type="ECO:0000256" key="11">
    <source>
        <dbReference type="PROSITE-ProRule" id="PRU01360"/>
    </source>
</evidence>
<name>A0A939IMB1_9GAMM</name>
<keyword evidence="4" id="KW-0410">Iron transport</keyword>
<evidence type="ECO:0000256" key="5">
    <source>
        <dbReference type="ARBA" id="ARBA00022692"/>
    </source>
</evidence>
<evidence type="ECO:0000256" key="4">
    <source>
        <dbReference type="ARBA" id="ARBA00022496"/>
    </source>
</evidence>
<keyword evidence="3 11" id="KW-1134">Transmembrane beta strand</keyword>
<keyword evidence="8 12" id="KW-0798">TonB box</keyword>
<feature type="chain" id="PRO_5037021739" evidence="13">
    <location>
        <begin position="29"/>
        <end position="731"/>
    </location>
</feature>
<keyword evidence="5 11" id="KW-0812">Transmembrane</keyword>
<dbReference type="Proteomes" id="UP000664303">
    <property type="component" value="Unassembled WGS sequence"/>
</dbReference>
<dbReference type="InterPro" id="IPR039426">
    <property type="entry name" value="TonB-dep_rcpt-like"/>
</dbReference>
<dbReference type="InterPro" id="IPR000531">
    <property type="entry name" value="Beta-barrel_TonB"/>
</dbReference>
<dbReference type="GO" id="GO:0006826">
    <property type="term" value="P:iron ion transport"/>
    <property type="evidence" value="ECO:0007669"/>
    <property type="project" value="UniProtKB-KW"/>
</dbReference>